<protein>
    <recommendedName>
        <fullName evidence="3">Helix-turn-helix type 11 domain-containing protein</fullName>
    </recommendedName>
</protein>
<keyword evidence="2" id="KW-0804">Transcription</keyword>
<accession>A0ABQ1P4B3</accession>
<proteinExistence type="predicted"/>
<reference evidence="5" key="1">
    <citation type="journal article" date="2019" name="Int. J. Syst. Evol. Microbiol.">
        <title>The Global Catalogue of Microorganisms (GCM) 10K type strain sequencing project: providing services to taxonomists for standard genome sequencing and annotation.</title>
        <authorList>
            <consortium name="The Broad Institute Genomics Platform"/>
            <consortium name="The Broad Institute Genome Sequencing Center for Infectious Disease"/>
            <person name="Wu L."/>
            <person name="Ma J."/>
        </authorList>
    </citation>
    <scope>NUCLEOTIDE SEQUENCE [LARGE SCALE GENOMIC DNA]</scope>
    <source>
        <strain evidence="5">CGMCC 1.15942</strain>
    </source>
</reference>
<dbReference type="InterPro" id="IPR050661">
    <property type="entry name" value="BglG_antiterminators"/>
</dbReference>
<keyword evidence="1" id="KW-0805">Transcription regulation</keyword>
<evidence type="ECO:0000256" key="1">
    <source>
        <dbReference type="ARBA" id="ARBA00023015"/>
    </source>
</evidence>
<sequence length="642" mass="76392">MKADLMKSMAFLEDKARFKALFLLLLRSPEFVKSDRLAAELGVTSRTIKSDIQLLKEELDKIGITVLSKRSKGYALEIHDTEYEKQIKEFYQIYQSTTIDSEFDMRVHYILRRLLTADQFVKMDFLQDELVTSSSLRKELLHVKELLSEYGLLLMARPHYGMAIQGSEYKKIMLTIRVYKHFNKVSNPDFGIPAYNKLFFCQPEEKNKIRKVFYKTMIKSRVVFSDINAERFFIYLIYFRNKQQLTHLAFPKLAFRYTQTEEYALVVEMIQKLRNQFSGFEFSDEVIEFLTYIAVISSDLYRFKDCTKENYDSLIELGEETRNFLLRELSEALQIDVFDDYTCIKDLLKIMIPISLKIKLGVSDCIDLGYENIREYKNEPLLEHYMFKLCESFQEKYGYKISTREQHMLFNIFLGMLNRIILEHRKLKLAIIAIDGRLSTQQLKFNLQHYFSEYIEKIETRVLYELDFLKEQSYDYYLCSNYGKNMTIDYAPIYFAEADMTEFEYVDSFRHIFLDAFDYDKIMPDLSFVEMNPKYKFNHFPIETYFQSESNYEEINLNGRNQIHVYFDLQSKKEGIQIFSFPKTDDKNSDGQEYYLLVDLAIGEDKQKLRMFLNIVNSLALDKGKLRTVCDKKEATYSHFFL</sequence>
<organism evidence="4 5">
    <name type="scientific">Enterococcus wangshanyuanii</name>
    <dbReference type="NCBI Taxonomy" id="2005703"/>
    <lineage>
        <taxon>Bacteria</taxon>
        <taxon>Bacillati</taxon>
        <taxon>Bacillota</taxon>
        <taxon>Bacilli</taxon>
        <taxon>Lactobacillales</taxon>
        <taxon>Enterococcaceae</taxon>
        <taxon>Enterococcus</taxon>
    </lineage>
</organism>
<dbReference type="PANTHER" id="PTHR30185:SF18">
    <property type="entry name" value="TRANSCRIPTIONAL REGULATOR MTLR"/>
    <property type="match status" value="1"/>
</dbReference>
<dbReference type="Proteomes" id="UP000630615">
    <property type="component" value="Unassembled WGS sequence"/>
</dbReference>
<evidence type="ECO:0000313" key="4">
    <source>
        <dbReference type="EMBL" id="GGC90112.1"/>
    </source>
</evidence>
<dbReference type="PANTHER" id="PTHR30185">
    <property type="entry name" value="CRYPTIC BETA-GLUCOSIDE BGL OPERON ANTITERMINATOR"/>
    <property type="match status" value="1"/>
</dbReference>
<gene>
    <name evidence="4" type="ORF">GCM10011573_19650</name>
</gene>
<evidence type="ECO:0000259" key="3">
    <source>
        <dbReference type="Pfam" id="PF08279"/>
    </source>
</evidence>
<evidence type="ECO:0000256" key="2">
    <source>
        <dbReference type="ARBA" id="ARBA00023163"/>
    </source>
</evidence>
<dbReference type="Gene3D" id="1.10.10.10">
    <property type="entry name" value="Winged helix-like DNA-binding domain superfamily/Winged helix DNA-binding domain"/>
    <property type="match status" value="1"/>
</dbReference>
<dbReference type="EMBL" id="BMKI01000003">
    <property type="protein sequence ID" value="GGC90112.1"/>
    <property type="molecule type" value="Genomic_DNA"/>
</dbReference>
<evidence type="ECO:0000313" key="5">
    <source>
        <dbReference type="Proteomes" id="UP000630615"/>
    </source>
</evidence>
<comment type="caution">
    <text evidence="4">The sequence shown here is derived from an EMBL/GenBank/DDBJ whole genome shotgun (WGS) entry which is preliminary data.</text>
</comment>
<keyword evidence="5" id="KW-1185">Reference proteome</keyword>
<name>A0ABQ1P4B3_9ENTE</name>
<dbReference type="Pfam" id="PF08279">
    <property type="entry name" value="HTH_11"/>
    <property type="match status" value="1"/>
</dbReference>
<dbReference type="RefSeq" id="WP_088271022.1">
    <property type="nucleotide sequence ID" value="NZ_BMKI01000003.1"/>
</dbReference>
<feature type="domain" description="Helix-turn-helix type 11" evidence="3">
    <location>
        <begin position="21"/>
        <end position="74"/>
    </location>
</feature>
<dbReference type="InterPro" id="IPR036388">
    <property type="entry name" value="WH-like_DNA-bd_sf"/>
</dbReference>
<dbReference type="InterPro" id="IPR013196">
    <property type="entry name" value="HTH_11"/>
</dbReference>